<dbReference type="GO" id="GO:0006508">
    <property type="term" value="P:proteolysis"/>
    <property type="evidence" value="ECO:0007669"/>
    <property type="project" value="UniProtKB-KW"/>
</dbReference>
<dbReference type="Pfam" id="PF00089">
    <property type="entry name" value="Trypsin"/>
    <property type="match status" value="1"/>
</dbReference>
<keyword evidence="4" id="KW-1015">Disulfide bond</keyword>
<dbReference type="PRINTS" id="PR00722">
    <property type="entry name" value="CHYMOTRYPSIN"/>
</dbReference>
<dbReference type="CDD" id="cd00190">
    <property type="entry name" value="Tryp_SPc"/>
    <property type="match status" value="1"/>
</dbReference>
<keyword evidence="5" id="KW-0325">Glycoprotein</keyword>
<evidence type="ECO:0000256" key="2">
    <source>
        <dbReference type="ARBA" id="ARBA00022801"/>
    </source>
</evidence>
<dbReference type="RefSeq" id="XP_026105340.1">
    <property type="nucleotide sequence ID" value="XM_026249555.1"/>
</dbReference>
<dbReference type="FunFam" id="2.40.10.10:FF:000003">
    <property type="entry name" value="Transmembrane serine protease 3"/>
    <property type="match status" value="1"/>
</dbReference>
<dbReference type="GO" id="GO:0016020">
    <property type="term" value="C:membrane"/>
    <property type="evidence" value="ECO:0007669"/>
    <property type="project" value="InterPro"/>
</dbReference>
<feature type="transmembrane region" description="Helical" evidence="8">
    <location>
        <begin position="75"/>
        <end position="98"/>
    </location>
</feature>
<dbReference type="InterPro" id="IPR001190">
    <property type="entry name" value="SRCR"/>
</dbReference>
<dbReference type="AlphaFoldDB" id="A0A6P6N802"/>
<reference evidence="11" key="1">
    <citation type="submission" date="2025-08" db="UniProtKB">
        <authorList>
            <consortium name="RefSeq"/>
        </authorList>
    </citation>
    <scope>IDENTIFICATION</scope>
    <source>
        <strain evidence="11">Wakin</strain>
        <tissue evidence="11">Muscle</tissue>
    </source>
</reference>
<protein>
    <submittedName>
        <fullName evidence="11">Transmembrane protease serine 13-like</fullName>
    </submittedName>
</protein>
<evidence type="ECO:0000256" key="5">
    <source>
        <dbReference type="ARBA" id="ARBA00023180"/>
    </source>
</evidence>
<dbReference type="InterPro" id="IPR036055">
    <property type="entry name" value="LDL_receptor-like_sf"/>
</dbReference>
<gene>
    <name evidence="11" type="primary">LOC113076992</name>
</gene>
<dbReference type="PANTHER" id="PTHR24252:SF27">
    <property type="entry name" value="TRANSMEMBRANE PROTEASE SERINE 3-LIKE"/>
    <property type="match status" value="1"/>
</dbReference>
<sequence>MEQGQAESPPSYDSVVNHNTPPPSYPSLQTSSATQDHPYYIAQPVHQTPAPCVVQTIPTQRSQIPSNNTNMNKRYCYGGSGGTVVIVVLVVIAVWLGVRYGPSLWALSEKETETDTCPPLSVNCDGKRDCSQGSDESRCVRFGTANELQVMTSKTKSFLPVCAQGWNKTVADQTCQQLGFRQSYKDDVLQTSSSTFQSLNSQFTNTIQGSVNMSASCPGQKTVSLQCSKCGQPSVSRIVGGKVAADGQWPWQASLHFQGDHTCGGTLVAPDFIITAAHCFPKGTSSSQLPNWKVYIGLVSQLQLPSPYYVKQIILHENYDSTTKNNDIALLKLSKPASNIQPVCLPVFGQMFPAGKQCWTTGFGLTFEGADSISTYLMEVAVDLIDSAVCKSNTVYGGRITEQMQCAGDLRGGKDSCQGDSGGPLVCKVDDKWYLTGVTSWGDGCGRRNRPGVYSNVGQLLMWIYGKMQQQRP</sequence>
<dbReference type="Proteomes" id="UP000515129">
    <property type="component" value="Chromosome 5"/>
</dbReference>
<evidence type="ECO:0000256" key="3">
    <source>
        <dbReference type="ARBA" id="ARBA00022825"/>
    </source>
</evidence>
<dbReference type="PROSITE" id="PS00134">
    <property type="entry name" value="TRYPSIN_HIS"/>
    <property type="match status" value="1"/>
</dbReference>
<dbReference type="Gene3D" id="3.10.250.10">
    <property type="entry name" value="SRCR-like domain"/>
    <property type="match status" value="1"/>
</dbReference>
<feature type="region of interest" description="Disordered" evidence="7">
    <location>
        <begin position="1"/>
        <end position="32"/>
    </location>
</feature>
<dbReference type="InterPro" id="IPR036772">
    <property type="entry name" value="SRCR-like_dom_sf"/>
</dbReference>
<evidence type="ECO:0000313" key="10">
    <source>
        <dbReference type="Proteomes" id="UP000515129"/>
    </source>
</evidence>
<dbReference type="PROSITE" id="PS50240">
    <property type="entry name" value="TRYPSIN_DOM"/>
    <property type="match status" value="1"/>
</dbReference>
<keyword evidence="8" id="KW-1133">Transmembrane helix</keyword>
<keyword evidence="3 6" id="KW-0720">Serine protease</keyword>
<keyword evidence="10" id="KW-1185">Reference proteome</keyword>
<evidence type="ECO:0000256" key="8">
    <source>
        <dbReference type="SAM" id="Phobius"/>
    </source>
</evidence>
<dbReference type="PANTHER" id="PTHR24252">
    <property type="entry name" value="ACROSIN-RELATED"/>
    <property type="match status" value="1"/>
</dbReference>
<dbReference type="GeneID" id="113076992"/>
<evidence type="ECO:0000259" key="9">
    <source>
        <dbReference type="PROSITE" id="PS50240"/>
    </source>
</evidence>
<dbReference type="SUPFAM" id="SSF50494">
    <property type="entry name" value="Trypsin-like serine proteases"/>
    <property type="match status" value="1"/>
</dbReference>
<dbReference type="KEGG" id="caua:113076992"/>
<dbReference type="Pfam" id="PF15494">
    <property type="entry name" value="SRCR_2"/>
    <property type="match status" value="1"/>
</dbReference>
<dbReference type="CDD" id="cd00112">
    <property type="entry name" value="LDLa"/>
    <property type="match status" value="1"/>
</dbReference>
<dbReference type="GO" id="GO:0004252">
    <property type="term" value="F:serine-type endopeptidase activity"/>
    <property type="evidence" value="ECO:0007669"/>
    <property type="project" value="InterPro"/>
</dbReference>
<keyword evidence="2 6" id="KW-0378">Hydrolase</keyword>
<evidence type="ECO:0000256" key="6">
    <source>
        <dbReference type="RuleBase" id="RU363034"/>
    </source>
</evidence>
<dbReference type="OrthoDB" id="6380398at2759"/>
<dbReference type="InterPro" id="IPR033116">
    <property type="entry name" value="TRYPSIN_SER"/>
</dbReference>
<evidence type="ECO:0000256" key="7">
    <source>
        <dbReference type="SAM" id="MobiDB-lite"/>
    </source>
</evidence>
<dbReference type="InterPro" id="IPR018114">
    <property type="entry name" value="TRYPSIN_HIS"/>
</dbReference>
<evidence type="ECO:0000313" key="11">
    <source>
        <dbReference type="RefSeq" id="XP_026105340.1"/>
    </source>
</evidence>
<proteinExistence type="predicted"/>
<dbReference type="SUPFAM" id="SSF56487">
    <property type="entry name" value="SRCR-like"/>
    <property type="match status" value="1"/>
</dbReference>
<name>A0A6P6N802_CARAU</name>
<dbReference type="InterPro" id="IPR043504">
    <property type="entry name" value="Peptidase_S1_PA_chymotrypsin"/>
</dbReference>
<dbReference type="SUPFAM" id="SSF57424">
    <property type="entry name" value="LDL receptor-like module"/>
    <property type="match status" value="1"/>
</dbReference>
<dbReference type="InterPro" id="IPR002172">
    <property type="entry name" value="LDrepeatLR_classA_rpt"/>
</dbReference>
<feature type="domain" description="Peptidase S1" evidence="9">
    <location>
        <begin position="238"/>
        <end position="469"/>
    </location>
</feature>
<dbReference type="InterPro" id="IPR009003">
    <property type="entry name" value="Peptidase_S1_PA"/>
</dbReference>
<dbReference type="InterPro" id="IPR001254">
    <property type="entry name" value="Trypsin_dom"/>
</dbReference>
<dbReference type="SMART" id="SM00020">
    <property type="entry name" value="Tryp_SPc"/>
    <property type="match status" value="1"/>
</dbReference>
<evidence type="ECO:0000256" key="1">
    <source>
        <dbReference type="ARBA" id="ARBA00022670"/>
    </source>
</evidence>
<accession>A0A6P6N802</accession>
<keyword evidence="8" id="KW-0812">Transmembrane</keyword>
<dbReference type="InterPro" id="IPR001314">
    <property type="entry name" value="Peptidase_S1A"/>
</dbReference>
<evidence type="ECO:0000256" key="4">
    <source>
        <dbReference type="ARBA" id="ARBA00023157"/>
    </source>
</evidence>
<keyword evidence="1 6" id="KW-0645">Protease</keyword>
<organism evidence="10 11">
    <name type="scientific">Carassius auratus</name>
    <name type="common">Goldfish</name>
    <dbReference type="NCBI Taxonomy" id="7957"/>
    <lineage>
        <taxon>Eukaryota</taxon>
        <taxon>Metazoa</taxon>
        <taxon>Chordata</taxon>
        <taxon>Craniata</taxon>
        <taxon>Vertebrata</taxon>
        <taxon>Euteleostomi</taxon>
        <taxon>Actinopterygii</taxon>
        <taxon>Neopterygii</taxon>
        <taxon>Teleostei</taxon>
        <taxon>Ostariophysi</taxon>
        <taxon>Cypriniformes</taxon>
        <taxon>Cyprinidae</taxon>
        <taxon>Cyprininae</taxon>
        <taxon>Carassius</taxon>
    </lineage>
</organism>
<keyword evidence="8" id="KW-0472">Membrane</keyword>
<dbReference type="Gene3D" id="2.40.10.10">
    <property type="entry name" value="Trypsin-like serine proteases"/>
    <property type="match status" value="1"/>
</dbReference>
<dbReference type="PROSITE" id="PS00135">
    <property type="entry name" value="TRYPSIN_SER"/>
    <property type="match status" value="1"/>
</dbReference>